<dbReference type="AlphaFoldDB" id="A0A844ZHB3"/>
<dbReference type="PANTHER" id="PTHR33619:SF3">
    <property type="entry name" value="POLYSACCHARIDE EXPORT PROTEIN GFCE-RELATED"/>
    <property type="match status" value="1"/>
</dbReference>
<dbReference type="Pfam" id="PF10531">
    <property type="entry name" value="SLBB"/>
    <property type="match status" value="1"/>
</dbReference>
<dbReference type="OrthoDB" id="8410640at2"/>
<reference evidence="5 6" key="1">
    <citation type="submission" date="2019-12" db="EMBL/GenBank/DDBJ databases">
        <title>Genomic-based taxomic classification of the family Erythrobacteraceae.</title>
        <authorList>
            <person name="Xu L."/>
        </authorList>
    </citation>
    <scope>NUCLEOTIDE SEQUENCE [LARGE SCALE GENOMIC DNA]</scope>
    <source>
        <strain evidence="5 6">MCCC 1A09962</strain>
    </source>
</reference>
<evidence type="ECO:0000259" key="4">
    <source>
        <dbReference type="Pfam" id="PF10531"/>
    </source>
</evidence>
<protein>
    <submittedName>
        <fullName evidence="5">Polysaccharide export protein</fullName>
    </submittedName>
</protein>
<dbReference type="PANTHER" id="PTHR33619">
    <property type="entry name" value="POLYSACCHARIDE EXPORT PROTEIN GFCE-RELATED"/>
    <property type="match status" value="1"/>
</dbReference>
<dbReference type="EMBL" id="WTYW01000004">
    <property type="protein sequence ID" value="MXO86783.1"/>
    <property type="molecule type" value="Genomic_DNA"/>
</dbReference>
<accession>A0A844ZHB3</accession>
<sequence>MMLSSFSSIALNAVRVMLGAILAVSLAACSSGPVGQDPSINSVTYESLPPPERVDLTAAERPYYLGPFDKLAIEVFGLSDMRRVVQVDASGRISYPLAGTIEVAGRTPTELSRLLEERLRAAYVRDPEVTVNLEDALSQTVTVGGQVAAPGAFPVIGTMTLSRAIARAGGLTELAKKSDVVVFRTVGGDRYAGLYNLQAIHRGNYQDPEIFANDVIIVGESASRRLFRDALGATGLLSPVILLTGRGG</sequence>
<gene>
    <name evidence="5" type="ORF">GRI38_12180</name>
</gene>
<dbReference type="Pfam" id="PF02563">
    <property type="entry name" value="Poly_export"/>
    <property type="match status" value="1"/>
</dbReference>
<keyword evidence="6" id="KW-1185">Reference proteome</keyword>
<comment type="caution">
    <text evidence="5">The sequence shown here is derived from an EMBL/GenBank/DDBJ whole genome shotgun (WGS) entry which is preliminary data.</text>
</comment>
<feature type="signal peptide" evidence="2">
    <location>
        <begin position="1"/>
        <end position="27"/>
    </location>
</feature>
<evidence type="ECO:0000256" key="2">
    <source>
        <dbReference type="SAM" id="SignalP"/>
    </source>
</evidence>
<feature type="domain" description="Soluble ligand binding" evidence="4">
    <location>
        <begin position="141"/>
        <end position="189"/>
    </location>
</feature>
<proteinExistence type="predicted"/>
<evidence type="ECO:0000313" key="5">
    <source>
        <dbReference type="EMBL" id="MXO86783.1"/>
    </source>
</evidence>
<dbReference type="InterPro" id="IPR049712">
    <property type="entry name" value="Poly_export"/>
</dbReference>
<organism evidence="5 6">
    <name type="scientific">Parapontixanthobacter aurantiacus</name>
    <dbReference type="NCBI Taxonomy" id="1463599"/>
    <lineage>
        <taxon>Bacteria</taxon>
        <taxon>Pseudomonadati</taxon>
        <taxon>Pseudomonadota</taxon>
        <taxon>Alphaproteobacteria</taxon>
        <taxon>Sphingomonadales</taxon>
        <taxon>Erythrobacteraceae</taxon>
        <taxon>Parapontixanthobacter</taxon>
    </lineage>
</organism>
<evidence type="ECO:0000259" key="3">
    <source>
        <dbReference type="Pfam" id="PF02563"/>
    </source>
</evidence>
<feature type="domain" description="Polysaccharide export protein N-terminal" evidence="3">
    <location>
        <begin position="59"/>
        <end position="133"/>
    </location>
</feature>
<dbReference type="GO" id="GO:0015159">
    <property type="term" value="F:polysaccharide transmembrane transporter activity"/>
    <property type="evidence" value="ECO:0007669"/>
    <property type="project" value="InterPro"/>
</dbReference>
<dbReference type="InterPro" id="IPR003715">
    <property type="entry name" value="Poly_export_N"/>
</dbReference>
<feature type="chain" id="PRO_5032741416" evidence="2">
    <location>
        <begin position="28"/>
        <end position="248"/>
    </location>
</feature>
<dbReference type="Gene3D" id="3.10.560.10">
    <property type="entry name" value="Outer membrane lipoprotein wza domain like"/>
    <property type="match status" value="2"/>
</dbReference>
<dbReference type="Gene3D" id="3.30.1950.10">
    <property type="entry name" value="wza like domain"/>
    <property type="match status" value="1"/>
</dbReference>
<dbReference type="InterPro" id="IPR019554">
    <property type="entry name" value="Soluble_ligand-bd"/>
</dbReference>
<name>A0A844ZHB3_9SPHN</name>
<keyword evidence="1 2" id="KW-0732">Signal</keyword>
<evidence type="ECO:0000313" key="6">
    <source>
        <dbReference type="Proteomes" id="UP000433104"/>
    </source>
</evidence>
<dbReference type="Proteomes" id="UP000433104">
    <property type="component" value="Unassembled WGS sequence"/>
</dbReference>
<evidence type="ECO:0000256" key="1">
    <source>
        <dbReference type="ARBA" id="ARBA00022729"/>
    </source>
</evidence>